<comment type="caution">
    <text evidence="2">The sequence shown here is derived from an EMBL/GenBank/DDBJ whole genome shotgun (WGS) entry which is preliminary data.</text>
</comment>
<keyword evidence="1" id="KW-1133">Transmembrane helix</keyword>
<dbReference type="AlphaFoldDB" id="A0A328CVH7"/>
<reference evidence="2 3" key="1">
    <citation type="submission" date="2018-06" db="EMBL/GenBank/DDBJ databases">
        <title>The Genome of Cuscuta australis (Dodder) Provides Insight into the Evolution of Plant Parasitism.</title>
        <authorList>
            <person name="Liu H."/>
        </authorList>
    </citation>
    <scope>NUCLEOTIDE SEQUENCE [LARGE SCALE GENOMIC DNA]</scope>
    <source>
        <strain evidence="3">cv. Yunnan</strain>
        <tissue evidence="2">Vines</tissue>
    </source>
</reference>
<keyword evidence="3" id="KW-1185">Reference proteome</keyword>
<feature type="transmembrane region" description="Helical" evidence="1">
    <location>
        <begin position="34"/>
        <end position="56"/>
    </location>
</feature>
<accession>A0A328CVH7</accession>
<evidence type="ECO:0000256" key="1">
    <source>
        <dbReference type="SAM" id="Phobius"/>
    </source>
</evidence>
<proteinExistence type="predicted"/>
<protein>
    <submittedName>
        <fullName evidence="2">Uncharacterized protein</fullName>
    </submittedName>
</protein>
<gene>
    <name evidence="2" type="ORF">DM860_000016</name>
</gene>
<sequence length="124" mass="13298">MLITGSVSLTRLLIDHPMAPSSFGAWLNHAGTQHVGAIMFLVAHFFLCSGVTVLTVTQASQTDRNNHVVIDVNNTCGLHNHHLLLHSLHWNHSSCSSSKSRSESAPFGLGIGFGKNDTNAVVIS</sequence>
<keyword evidence="1" id="KW-0472">Membrane</keyword>
<dbReference type="Proteomes" id="UP000249390">
    <property type="component" value="Unassembled WGS sequence"/>
</dbReference>
<evidence type="ECO:0000313" key="3">
    <source>
        <dbReference type="Proteomes" id="UP000249390"/>
    </source>
</evidence>
<evidence type="ECO:0000313" key="2">
    <source>
        <dbReference type="EMBL" id="RAL37322.1"/>
    </source>
</evidence>
<dbReference type="EMBL" id="NQVE01000215">
    <property type="protein sequence ID" value="RAL37322.1"/>
    <property type="molecule type" value="Genomic_DNA"/>
</dbReference>
<name>A0A328CVH7_9ASTE</name>
<organism evidence="2 3">
    <name type="scientific">Cuscuta australis</name>
    <dbReference type="NCBI Taxonomy" id="267555"/>
    <lineage>
        <taxon>Eukaryota</taxon>
        <taxon>Viridiplantae</taxon>
        <taxon>Streptophyta</taxon>
        <taxon>Embryophyta</taxon>
        <taxon>Tracheophyta</taxon>
        <taxon>Spermatophyta</taxon>
        <taxon>Magnoliopsida</taxon>
        <taxon>eudicotyledons</taxon>
        <taxon>Gunneridae</taxon>
        <taxon>Pentapetalae</taxon>
        <taxon>asterids</taxon>
        <taxon>lamiids</taxon>
        <taxon>Solanales</taxon>
        <taxon>Convolvulaceae</taxon>
        <taxon>Cuscuteae</taxon>
        <taxon>Cuscuta</taxon>
        <taxon>Cuscuta subgen. Grammica</taxon>
        <taxon>Cuscuta sect. Cleistogrammica</taxon>
    </lineage>
</organism>
<keyword evidence="1" id="KW-0812">Transmembrane</keyword>